<evidence type="ECO:0000259" key="3">
    <source>
        <dbReference type="Pfam" id="PF00149"/>
    </source>
</evidence>
<dbReference type="PANTHER" id="PTHR31302">
    <property type="entry name" value="TRANSMEMBRANE PROTEIN WITH METALLOPHOSPHOESTERASE DOMAIN-RELATED"/>
    <property type="match status" value="1"/>
</dbReference>
<gene>
    <name evidence="4" type="ORF">HZY85_04335</name>
</gene>
<dbReference type="RefSeq" id="WP_179941209.1">
    <property type="nucleotide sequence ID" value="NZ_JACBYF010000006.1"/>
</dbReference>
<comment type="caution">
    <text evidence="4">The sequence shown here is derived from an EMBL/GenBank/DDBJ whole genome shotgun (WGS) entry which is preliminary data.</text>
</comment>
<name>A0ABX2SYQ5_9BACL</name>
<dbReference type="SUPFAM" id="SSF56300">
    <property type="entry name" value="Metallo-dependent phosphatases"/>
    <property type="match status" value="1"/>
</dbReference>
<keyword evidence="5" id="KW-1185">Reference proteome</keyword>
<organism evidence="4 5">
    <name type="scientific">Gemelliphila palaticanis</name>
    <dbReference type="NCBI Taxonomy" id="81950"/>
    <lineage>
        <taxon>Bacteria</taxon>
        <taxon>Bacillati</taxon>
        <taxon>Bacillota</taxon>
        <taxon>Bacilli</taxon>
        <taxon>Bacillales</taxon>
        <taxon>Gemellaceae</taxon>
        <taxon>Gemelliphila</taxon>
    </lineage>
</organism>
<dbReference type="Pfam" id="PF00149">
    <property type="entry name" value="Metallophos"/>
    <property type="match status" value="1"/>
</dbReference>
<sequence>MNKLRKNIYKLFPIAILGLYLHQNKFVSKREFNIIDKKIPSNFNGYKIIQLSDIHSDKIGISDILFLEKIKTEKPDIIIITGDLFDSYNNEPEIAYNLLSQFSSIAPCYFISGNHELRLQKDYNDLKIFMKRLGIINLNNIRQEINIKDHSISISGIEDFNYFKNEDKYNYYANYRNKLKSNIVENSYNILLAHRPEKFDMYSDLGYNLIFSGHAHGGQWNIPFLGRIYAPSQGFFPKYTNGIYENNNSKMIVSQGLGNSSFPTRLNNRLEYIVVNLFNKF</sequence>
<evidence type="ECO:0000313" key="4">
    <source>
        <dbReference type="EMBL" id="NYS47423.1"/>
    </source>
</evidence>
<keyword evidence="1" id="KW-0479">Metal-binding</keyword>
<proteinExistence type="predicted"/>
<protein>
    <submittedName>
        <fullName evidence="4">Metallophosphoesterase</fullName>
    </submittedName>
</protein>
<evidence type="ECO:0000256" key="2">
    <source>
        <dbReference type="ARBA" id="ARBA00022801"/>
    </source>
</evidence>
<accession>A0ABX2SYQ5</accession>
<dbReference type="Gene3D" id="3.60.21.10">
    <property type="match status" value="1"/>
</dbReference>
<reference evidence="4 5" key="1">
    <citation type="submission" date="2020-07" db="EMBL/GenBank/DDBJ databases">
        <title>MOT database genomes.</title>
        <authorList>
            <person name="Joseph S."/>
            <person name="Aduse-Opoku J."/>
            <person name="Hashim A."/>
            <person name="Wade W."/>
            <person name="Curtis M."/>
        </authorList>
    </citation>
    <scope>NUCLEOTIDE SEQUENCE [LARGE SCALE GENOMIC DNA]</scope>
    <source>
        <strain evidence="4 5">CIP 106318</strain>
    </source>
</reference>
<keyword evidence="2" id="KW-0378">Hydrolase</keyword>
<dbReference type="InterPro" id="IPR051158">
    <property type="entry name" value="Metallophosphoesterase_sf"/>
</dbReference>
<dbReference type="EMBL" id="JACBYF010000006">
    <property type="protein sequence ID" value="NYS47423.1"/>
    <property type="molecule type" value="Genomic_DNA"/>
</dbReference>
<dbReference type="InterPro" id="IPR004843">
    <property type="entry name" value="Calcineurin-like_PHP"/>
</dbReference>
<evidence type="ECO:0000313" key="5">
    <source>
        <dbReference type="Proteomes" id="UP000531840"/>
    </source>
</evidence>
<feature type="domain" description="Calcineurin-like phosphoesterase" evidence="3">
    <location>
        <begin position="47"/>
        <end position="217"/>
    </location>
</feature>
<evidence type="ECO:0000256" key="1">
    <source>
        <dbReference type="ARBA" id="ARBA00022723"/>
    </source>
</evidence>
<dbReference type="PANTHER" id="PTHR31302:SF31">
    <property type="entry name" value="PHOSPHODIESTERASE YAEI"/>
    <property type="match status" value="1"/>
</dbReference>
<dbReference type="Proteomes" id="UP000531840">
    <property type="component" value="Unassembled WGS sequence"/>
</dbReference>
<dbReference type="InterPro" id="IPR029052">
    <property type="entry name" value="Metallo-depent_PP-like"/>
</dbReference>